<dbReference type="EnsemblPlants" id="AET4Gv20733300.16">
    <property type="protein sequence ID" value="AET4Gv20733300.16"/>
    <property type="gene ID" value="AET4Gv20733300"/>
</dbReference>
<dbReference type="Proteomes" id="UP000015105">
    <property type="component" value="Chromosome 4D"/>
</dbReference>
<evidence type="ECO:0000313" key="2">
    <source>
        <dbReference type="EnsemblPlants" id="AET4Gv20733300.16"/>
    </source>
</evidence>
<reference evidence="2" key="3">
    <citation type="journal article" date="2017" name="Nature">
        <title>Genome sequence of the progenitor of the wheat D genome Aegilops tauschii.</title>
        <authorList>
            <person name="Luo M.C."/>
            <person name="Gu Y.Q."/>
            <person name="Puiu D."/>
            <person name="Wang H."/>
            <person name="Twardziok S.O."/>
            <person name="Deal K.R."/>
            <person name="Huo N."/>
            <person name="Zhu T."/>
            <person name="Wang L."/>
            <person name="Wang Y."/>
            <person name="McGuire P.E."/>
            <person name="Liu S."/>
            <person name="Long H."/>
            <person name="Ramasamy R.K."/>
            <person name="Rodriguez J.C."/>
            <person name="Van S.L."/>
            <person name="Yuan L."/>
            <person name="Wang Z."/>
            <person name="Xia Z."/>
            <person name="Xiao L."/>
            <person name="Anderson O.D."/>
            <person name="Ouyang S."/>
            <person name="Liang Y."/>
            <person name="Zimin A.V."/>
            <person name="Pertea G."/>
            <person name="Qi P."/>
            <person name="Bennetzen J.L."/>
            <person name="Dai X."/>
            <person name="Dawson M.W."/>
            <person name="Muller H.G."/>
            <person name="Kugler K."/>
            <person name="Rivarola-Duarte L."/>
            <person name="Spannagl M."/>
            <person name="Mayer K.F.X."/>
            <person name="Lu F.H."/>
            <person name="Bevan M.W."/>
            <person name="Leroy P."/>
            <person name="Li P."/>
            <person name="You F.M."/>
            <person name="Sun Q."/>
            <person name="Liu Z."/>
            <person name="Lyons E."/>
            <person name="Wicker T."/>
            <person name="Salzberg S.L."/>
            <person name="Devos K.M."/>
            <person name="Dvorak J."/>
        </authorList>
    </citation>
    <scope>NUCLEOTIDE SEQUENCE [LARGE SCALE GENOMIC DNA]</scope>
    <source>
        <strain evidence="2">cv. AL8/78</strain>
    </source>
</reference>
<protein>
    <submittedName>
        <fullName evidence="2">Uncharacterized protein</fullName>
    </submittedName>
</protein>
<reference evidence="3" key="1">
    <citation type="journal article" date="2014" name="Science">
        <title>Ancient hybridizations among the ancestral genomes of bread wheat.</title>
        <authorList>
            <consortium name="International Wheat Genome Sequencing Consortium,"/>
            <person name="Marcussen T."/>
            <person name="Sandve S.R."/>
            <person name="Heier L."/>
            <person name="Spannagl M."/>
            <person name="Pfeifer M."/>
            <person name="Jakobsen K.S."/>
            <person name="Wulff B.B."/>
            <person name="Steuernagel B."/>
            <person name="Mayer K.F."/>
            <person name="Olsen O.A."/>
        </authorList>
    </citation>
    <scope>NUCLEOTIDE SEQUENCE [LARGE SCALE GENOMIC DNA]</scope>
    <source>
        <strain evidence="3">cv. AL8/78</strain>
    </source>
</reference>
<evidence type="ECO:0000256" key="1">
    <source>
        <dbReference type="SAM" id="MobiDB-lite"/>
    </source>
</evidence>
<dbReference type="Gramene" id="AET4Gv20733300.16">
    <property type="protein sequence ID" value="AET4Gv20733300.16"/>
    <property type="gene ID" value="AET4Gv20733300"/>
</dbReference>
<accession>A0A453IYR8</accession>
<organism evidence="2 3">
    <name type="scientific">Aegilops tauschii subsp. strangulata</name>
    <name type="common">Goatgrass</name>
    <dbReference type="NCBI Taxonomy" id="200361"/>
    <lineage>
        <taxon>Eukaryota</taxon>
        <taxon>Viridiplantae</taxon>
        <taxon>Streptophyta</taxon>
        <taxon>Embryophyta</taxon>
        <taxon>Tracheophyta</taxon>
        <taxon>Spermatophyta</taxon>
        <taxon>Magnoliopsida</taxon>
        <taxon>Liliopsida</taxon>
        <taxon>Poales</taxon>
        <taxon>Poaceae</taxon>
        <taxon>BOP clade</taxon>
        <taxon>Pooideae</taxon>
        <taxon>Triticodae</taxon>
        <taxon>Triticeae</taxon>
        <taxon>Triticinae</taxon>
        <taxon>Aegilops</taxon>
    </lineage>
</organism>
<feature type="region of interest" description="Disordered" evidence="1">
    <location>
        <begin position="1"/>
        <end position="52"/>
    </location>
</feature>
<reference evidence="3" key="2">
    <citation type="journal article" date="2017" name="Nat. Plants">
        <title>The Aegilops tauschii genome reveals multiple impacts of transposons.</title>
        <authorList>
            <person name="Zhao G."/>
            <person name="Zou C."/>
            <person name="Li K."/>
            <person name="Wang K."/>
            <person name="Li T."/>
            <person name="Gao L."/>
            <person name="Zhang X."/>
            <person name="Wang H."/>
            <person name="Yang Z."/>
            <person name="Liu X."/>
            <person name="Jiang W."/>
            <person name="Mao L."/>
            <person name="Kong X."/>
            <person name="Jiao Y."/>
            <person name="Jia J."/>
        </authorList>
    </citation>
    <scope>NUCLEOTIDE SEQUENCE [LARGE SCALE GENOMIC DNA]</scope>
    <source>
        <strain evidence="3">cv. AL8/78</strain>
    </source>
</reference>
<evidence type="ECO:0000313" key="3">
    <source>
        <dbReference type="Proteomes" id="UP000015105"/>
    </source>
</evidence>
<keyword evidence="3" id="KW-1185">Reference proteome</keyword>
<dbReference type="AlphaFoldDB" id="A0A453IYR8"/>
<proteinExistence type="predicted"/>
<reference evidence="2" key="5">
    <citation type="journal article" date="2021" name="G3 (Bethesda)">
        <title>Aegilops tauschii genome assembly Aet v5.0 features greater sequence contiguity and improved annotation.</title>
        <authorList>
            <person name="Wang L."/>
            <person name="Zhu T."/>
            <person name="Rodriguez J.C."/>
            <person name="Deal K.R."/>
            <person name="Dubcovsky J."/>
            <person name="McGuire P.E."/>
            <person name="Lux T."/>
            <person name="Spannagl M."/>
            <person name="Mayer K.F.X."/>
            <person name="Baldrich P."/>
            <person name="Meyers B.C."/>
            <person name="Huo N."/>
            <person name="Gu Y.Q."/>
            <person name="Zhou H."/>
            <person name="Devos K.M."/>
            <person name="Bennetzen J.L."/>
            <person name="Unver T."/>
            <person name="Budak H."/>
            <person name="Gulick P.J."/>
            <person name="Galiba G."/>
            <person name="Kalapos B."/>
            <person name="Nelson D.R."/>
            <person name="Li P."/>
            <person name="You F.M."/>
            <person name="Luo M.C."/>
            <person name="Dvorak J."/>
        </authorList>
    </citation>
    <scope>NUCLEOTIDE SEQUENCE [LARGE SCALE GENOMIC DNA]</scope>
    <source>
        <strain evidence="2">cv. AL8/78</strain>
    </source>
</reference>
<name>A0A453IYR8_AEGTS</name>
<sequence>MEKNAGPYINRRYPAGLPPELPSNTPTRHPISNIVFSRQRRWRTSAPSPSAA</sequence>
<reference evidence="2" key="4">
    <citation type="submission" date="2019-03" db="UniProtKB">
        <authorList>
            <consortium name="EnsemblPlants"/>
        </authorList>
    </citation>
    <scope>IDENTIFICATION</scope>
</reference>